<proteinExistence type="inferred from homology"/>
<comment type="similarity">
    <text evidence="2 7">Belongs to the MoeA family.</text>
</comment>
<dbReference type="EMBL" id="MAEI02000001">
    <property type="protein sequence ID" value="MEO1781315.1"/>
    <property type="molecule type" value="Genomic_DNA"/>
</dbReference>
<evidence type="ECO:0000256" key="1">
    <source>
        <dbReference type="ARBA" id="ARBA00002901"/>
    </source>
</evidence>
<comment type="cofactor">
    <cofactor evidence="7">
        <name>Mg(2+)</name>
        <dbReference type="ChEBI" id="CHEBI:18420"/>
    </cofactor>
</comment>
<dbReference type="CDD" id="cd00887">
    <property type="entry name" value="MoeA"/>
    <property type="match status" value="1"/>
</dbReference>
<dbReference type="InterPro" id="IPR038987">
    <property type="entry name" value="MoeA-like"/>
</dbReference>
<comment type="pathway">
    <text evidence="7">Cofactor biosynthesis; molybdopterin biosynthesis.</text>
</comment>
<dbReference type="Gene3D" id="2.40.340.10">
    <property type="entry name" value="MoeA, C-terminal, domain IV"/>
    <property type="match status" value="1"/>
</dbReference>
<reference evidence="9" key="2">
    <citation type="submission" date="2024-02" db="EMBL/GenBank/DDBJ databases">
        <title>The Genome Sequence of Enterococcus diestrammenae JM9A.</title>
        <authorList>
            <person name="Earl A."/>
            <person name="Manson A."/>
            <person name="Gilmore M."/>
            <person name="Sanders J."/>
            <person name="Shea T."/>
            <person name="Howe W."/>
            <person name="Livny J."/>
            <person name="Cuomo C."/>
            <person name="Neafsey D."/>
            <person name="Birren B."/>
        </authorList>
    </citation>
    <scope>NUCLEOTIDE SEQUENCE</scope>
    <source>
        <strain evidence="9">JM9A</strain>
    </source>
</reference>
<evidence type="ECO:0000256" key="4">
    <source>
        <dbReference type="ARBA" id="ARBA00021108"/>
    </source>
</evidence>
<evidence type="ECO:0000259" key="8">
    <source>
        <dbReference type="SMART" id="SM00852"/>
    </source>
</evidence>
<feature type="domain" description="MoaB/Mog" evidence="8">
    <location>
        <begin position="181"/>
        <end position="319"/>
    </location>
</feature>
<dbReference type="SUPFAM" id="SSF53218">
    <property type="entry name" value="Molybdenum cofactor biosynthesis proteins"/>
    <property type="match status" value="1"/>
</dbReference>
<dbReference type="Pfam" id="PF00994">
    <property type="entry name" value="MoCF_biosynth"/>
    <property type="match status" value="1"/>
</dbReference>
<keyword evidence="7" id="KW-0479">Metal-binding</keyword>
<evidence type="ECO:0000256" key="6">
    <source>
        <dbReference type="ARBA" id="ARBA00047317"/>
    </source>
</evidence>
<protein>
    <recommendedName>
        <fullName evidence="4 7">Molybdopterin molybdenumtransferase</fullName>
        <ecNumber evidence="3 7">2.10.1.1</ecNumber>
    </recommendedName>
</protein>
<keyword evidence="7" id="KW-0808">Transferase</keyword>
<dbReference type="NCBIfam" id="TIGR00177">
    <property type="entry name" value="molyb_syn"/>
    <property type="match status" value="1"/>
</dbReference>
<dbReference type="InterPro" id="IPR001453">
    <property type="entry name" value="MoaB/Mog_dom"/>
</dbReference>
<dbReference type="InterPro" id="IPR036425">
    <property type="entry name" value="MoaB/Mog-like_dom_sf"/>
</dbReference>
<dbReference type="EC" id="2.10.1.1" evidence="3 7"/>
<accession>A0ABV0F032</accession>
<dbReference type="Gene3D" id="3.40.980.10">
    <property type="entry name" value="MoaB/Mog-like domain"/>
    <property type="match status" value="1"/>
</dbReference>
<comment type="catalytic activity">
    <reaction evidence="6">
        <text>adenylyl-molybdopterin + molybdate = Mo-molybdopterin + AMP + H(+)</text>
        <dbReference type="Rhea" id="RHEA:35047"/>
        <dbReference type="ChEBI" id="CHEBI:15378"/>
        <dbReference type="ChEBI" id="CHEBI:36264"/>
        <dbReference type="ChEBI" id="CHEBI:62727"/>
        <dbReference type="ChEBI" id="CHEBI:71302"/>
        <dbReference type="ChEBI" id="CHEBI:456215"/>
        <dbReference type="EC" id="2.10.1.1"/>
    </reaction>
</comment>
<keyword evidence="5 7" id="KW-0500">Molybdenum</keyword>
<dbReference type="Proteomes" id="UP001429357">
    <property type="component" value="Unassembled WGS sequence"/>
</dbReference>
<evidence type="ECO:0000256" key="2">
    <source>
        <dbReference type="ARBA" id="ARBA00010763"/>
    </source>
</evidence>
<organism evidence="9 10">
    <name type="scientific">Enterococcus diestrammenae</name>
    <dbReference type="NCBI Taxonomy" id="1155073"/>
    <lineage>
        <taxon>Bacteria</taxon>
        <taxon>Bacillati</taxon>
        <taxon>Bacillota</taxon>
        <taxon>Bacilli</taxon>
        <taxon>Lactobacillales</taxon>
        <taxon>Enterococcaceae</taxon>
        <taxon>Enterococcus</taxon>
    </lineage>
</organism>
<evidence type="ECO:0000313" key="9">
    <source>
        <dbReference type="EMBL" id="MEO1781315.1"/>
    </source>
</evidence>
<gene>
    <name evidence="9" type="ORF">BAU18_000894</name>
</gene>
<dbReference type="RefSeq" id="WP_161869332.1">
    <property type="nucleotide sequence ID" value="NZ_MAEI02000001.1"/>
</dbReference>
<keyword evidence="7" id="KW-0501">Molybdenum cofactor biosynthesis</keyword>
<comment type="caution">
    <text evidence="9">The sequence shown here is derived from an EMBL/GenBank/DDBJ whole genome shotgun (WGS) entry which is preliminary data.</text>
</comment>
<name>A0ABV0F032_9ENTE</name>
<dbReference type="InterPro" id="IPR005110">
    <property type="entry name" value="MoeA_linker/N"/>
</dbReference>
<evidence type="ECO:0000256" key="5">
    <source>
        <dbReference type="ARBA" id="ARBA00022505"/>
    </source>
</evidence>
<evidence type="ECO:0000313" key="10">
    <source>
        <dbReference type="Proteomes" id="UP001429357"/>
    </source>
</evidence>
<dbReference type="SUPFAM" id="SSF63882">
    <property type="entry name" value="MoeA N-terminal region -like"/>
    <property type="match status" value="1"/>
</dbReference>
<keyword evidence="7" id="KW-0460">Magnesium</keyword>
<comment type="function">
    <text evidence="1 7">Catalyzes the insertion of molybdate into adenylated molybdopterin with the concomitant release of AMP.</text>
</comment>
<reference evidence="9" key="1">
    <citation type="submission" date="2016-06" db="EMBL/GenBank/DDBJ databases">
        <authorList>
            <person name="Van Tyne D."/>
        </authorList>
    </citation>
    <scope>NUCLEOTIDE SEQUENCE</scope>
    <source>
        <strain evidence="9">JM9A</strain>
    </source>
</reference>
<evidence type="ECO:0000256" key="3">
    <source>
        <dbReference type="ARBA" id="ARBA00013269"/>
    </source>
</evidence>
<dbReference type="InterPro" id="IPR036135">
    <property type="entry name" value="MoeA_linker/N_sf"/>
</dbReference>
<dbReference type="PANTHER" id="PTHR10192">
    <property type="entry name" value="MOLYBDOPTERIN BIOSYNTHESIS PROTEIN"/>
    <property type="match status" value="1"/>
</dbReference>
<dbReference type="InterPro" id="IPR036688">
    <property type="entry name" value="MoeA_C_domain_IV_sf"/>
</dbReference>
<keyword evidence="10" id="KW-1185">Reference proteome</keyword>
<dbReference type="SMART" id="SM00852">
    <property type="entry name" value="MoCF_biosynth"/>
    <property type="match status" value="1"/>
</dbReference>
<evidence type="ECO:0000256" key="7">
    <source>
        <dbReference type="RuleBase" id="RU365090"/>
    </source>
</evidence>
<dbReference type="Pfam" id="PF03453">
    <property type="entry name" value="MoeA_N"/>
    <property type="match status" value="1"/>
</dbReference>
<dbReference type="PANTHER" id="PTHR10192:SF5">
    <property type="entry name" value="GEPHYRIN"/>
    <property type="match status" value="1"/>
</dbReference>
<dbReference type="Gene3D" id="2.170.190.11">
    <property type="entry name" value="Molybdopterin biosynthesis moea protein, domain 3"/>
    <property type="match status" value="1"/>
</dbReference>
<dbReference type="Gene3D" id="3.90.105.10">
    <property type="entry name" value="Molybdopterin biosynthesis moea protein, domain 2"/>
    <property type="match status" value="1"/>
</dbReference>
<sequence>MIELEAAVLAIKERLAPQTKVERLPLADCEGRITAETVRAPRAVPAFPRAAMDGYGVAASSTVGATATQPVVLPVVGCLFAGDDPSALQIPSGAAVRVMTGAALPVGVDSVVPQEWTDYGQAQVKLFREIPRGKHYIGIGEDLQAQEAVLAASQYITSESLGVLASIGAATVAVKKKLRVAIIATGSELKAVGTPLAAAEIYNSSAYVLASYIRRSGGEVVWQSICGDDPKQFTQQLQQVAPQADLILTTGGVSVGQKDFLPQTFAALGAESLFHFVAFKPGTPVMAAVWEGIPILCLSGNPLATLVDFHLFYWSLLAHFYQAPIFELKKEQQLLLAGEGKRSKLRRFISGYSANGQVTLVPKKPPVARFQQIHHSNCLVEQPPACQLTAGEMVTVYRWFQGG</sequence>